<dbReference type="InterPro" id="IPR010730">
    <property type="entry name" value="HET"/>
</dbReference>
<evidence type="ECO:0008006" key="5">
    <source>
        <dbReference type="Google" id="ProtNLM"/>
    </source>
</evidence>
<evidence type="ECO:0000259" key="1">
    <source>
        <dbReference type="Pfam" id="PF06985"/>
    </source>
</evidence>
<evidence type="ECO:0000259" key="2">
    <source>
        <dbReference type="Pfam" id="PF26640"/>
    </source>
</evidence>
<comment type="caution">
    <text evidence="3">The sequence shown here is derived from an EMBL/GenBank/DDBJ whole genome shotgun (WGS) entry which is preliminary data.</text>
</comment>
<dbReference type="PANTHER" id="PTHR10622:SF12">
    <property type="entry name" value="HET DOMAIN-CONTAINING PROTEIN"/>
    <property type="match status" value="1"/>
</dbReference>
<feature type="domain" description="Heterokaryon incompatibility" evidence="1">
    <location>
        <begin position="113"/>
        <end position="162"/>
    </location>
</feature>
<dbReference type="InterPro" id="IPR058525">
    <property type="entry name" value="DUF8212"/>
</dbReference>
<feature type="domain" description="DUF8212" evidence="2">
    <location>
        <begin position="285"/>
        <end position="321"/>
    </location>
</feature>
<keyword evidence="4" id="KW-1185">Reference proteome</keyword>
<dbReference type="Pfam" id="PF26640">
    <property type="entry name" value="DUF8212"/>
    <property type="match status" value="1"/>
</dbReference>
<dbReference type="Pfam" id="PF06985">
    <property type="entry name" value="HET"/>
    <property type="match status" value="1"/>
</dbReference>
<proteinExistence type="predicted"/>
<reference evidence="3" key="1">
    <citation type="journal article" date="2020" name="Stud. Mycol.">
        <title>101 Dothideomycetes genomes: a test case for predicting lifestyles and emergence of pathogens.</title>
        <authorList>
            <person name="Haridas S."/>
            <person name="Albert R."/>
            <person name="Binder M."/>
            <person name="Bloem J."/>
            <person name="Labutti K."/>
            <person name="Salamov A."/>
            <person name="Andreopoulos B."/>
            <person name="Baker S."/>
            <person name="Barry K."/>
            <person name="Bills G."/>
            <person name="Bluhm B."/>
            <person name="Cannon C."/>
            <person name="Castanera R."/>
            <person name="Culley D."/>
            <person name="Daum C."/>
            <person name="Ezra D."/>
            <person name="Gonzalez J."/>
            <person name="Henrissat B."/>
            <person name="Kuo A."/>
            <person name="Liang C."/>
            <person name="Lipzen A."/>
            <person name="Lutzoni F."/>
            <person name="Magnuson J."/>
            <person name="Mondo S."/>
            <person name="Nolan M."/>
            <person name="Ohm R."/>
            <person name="Pangilinan J."/>
            <person name="Park H.-J."/>
            <person name="Ramirez L."/>
            <person name="Alfaro M."/>
            <person name="Sun H."/>
            <person name="Tritt A."/>
            <person name="Yoshinaga Y."/>
            <person name="Zwiers L.-H."/>
            <person name="Turgeon B."/>
            <person name="Goodwin S."/>
            <person name="Spatafora J."/>
            <person name="Crous P."/>
            <person name="Grigoriev I."/>
        </authorList>
    </citation>
    <scope>NUCLEOTIDE SEQUENCE</scope>
    <source>
        <strain evidence="3">CBS 690.94</strain>
    </source>
</reference>
<gene>
    <name evidence="3" type="ORF">P171DRAFT_324263</name>
</gene>
<evidence type="ECO:0000313" key="3">
    <source>
        <dbReference type="EMBL" id="KAF2452109.1"/>
    </source>
</evidence>
<dbReference type="AlphaFoldDB" id="A0A9P4PVF3"/>
<dbReference type="Proteomes" id="UP000799764">
    <property type="component" value="Unassembled WGS sequence"/>
</dbReference>
<name>A0A9P4PVF3_9PLEO</name>
<protein>
    <recommendedName>
        <fullName evidence="5">Heterokaryon incompatibility domain-containing protein</fullName>
    </recommendedName>
</protein>
<feature type="non-terminal residue" evidence="3">
    <location>
        <position position="412"/>
    </location>
</feature>
<sequence>MRLIDVDTLEIKAFSEQDVPGYAILSHTWGPDEVTFQEMSLITRMRSVSQAFTSQRSDDSQEGDVSSVYDSGAIMVAMEMLVHGGWGAGMNVPNTTEEALMGREGYRKIVQSAKEAKNLGYQWIWIDTCCIDKTSSAELQESINSMYKWYKESSICLVYLNDIAPGVAAAIDTQATFEAASNAFTNSRWITRGWTLQELVAPTALRFYYQDWTLMGDKREFVEELSDASGIPIFVLDNGDLSELSIAERMSWASYRQTTRIEDMAYCLLGIFDIQMPLLYGEGEKAFIRLQEEILKTTDDYSLFAWRAVTPESSSPSKSVYRGLLARSPLEFRDCRSVERETTACNVPMSATTIGLHLELEFLNDPKDRTRFLVLIRCNNSLNQRLAIYLKCLDNSHQYARVEAGSLIPINN</sequence>
<dbReference type="EMBL" id="MU001492">
    <property type="protein sequence ID" value="KAF2452109.1"/>
    <property type="molecule type" value="Genomic_DNA"/>
</dbReference>
<evidence type="ECO:0000313" key="4">
    <source>
        <dbReference type="Proteomes" id="UP000799764"/>
    </source>
</evidence>
<dbReference type="OrthoDB" id="674604at2759"/>
<dbReference type="PANTHER" id="PTHR10622">
    <property type="entry name" value="HET DOMAIN-CONTAINING PROTEIN"/>
    <property type="match status" value="1"/>
</dbReference>
<organism evidence="3 4">
    <name type="scientific">Karstenula rhodostoma CBS 690.94</name>
    <dbReference type="NCBI Taxonomy" id="1392251"/>
    <lineage>
        <taxon>Eukaryota</taxon>
        <taxon>Fungi</taxon>
        <taxon>Dikarya</taxon>
        <taxon>Ascomycota</taxon>
        <taxon>Pezizomycotina</taxon>
        <taxon>Dothideomycetes</taxon>
        <taxon>Pleosporomycetidae</taxon>
        <taxon>Pleosporales</taxon>
        <taxon>Massarineae</taxon>
        <taxon>Didymosphaeriaceae</taxon>
        <taxon>Karstenula</taxon>
    </lineage>
</organism>
<accession>A0A9P4PVF3</accession>